<dbReference type="InterPro" id="IPR011041">
    <property type="entry name" value="Quinoprot_gluc/sorb_DH_b-prop"/>
</dbReference>
<accession>A0A1G6H6D5</accession>
<dbReference type="Gene3D" id="2.120.10.30">
    <property type="entry name" value="TolB, C-terminal domain"/>
    <property type="match status" value="1"/>
</dbReference>
<sequence>MAGLVLVSLAACAGTGHSPGTSATPLPPEAAGAATATSSGTQVRATDLATELDVPWGIDFFSNGDALVSERDTGRILRVPVRGTGGPVAGGPGVRELGRVAAVPSAEGGLLGVALSPDERYVYAYYSSDQANQLVRFAFDGKSLGREEALLTGVPKAGIHNGGQVRFGPDGYLYVSTGDAANGPAAQDPTSLAGKILRLTPEGKPAPGNAWGNEVYTIGHRNVQGLAWDDKGRMWASELGQNTWDELNLITSGSNYGWPEVEGMGTRKGITDPMRTWNPGDASPSGLAWWRGSLWMGSLRGTTLWQVPIDAAGTTEAPVAHFKGEYGRLRAVGASGDAAPLVVGTSNRDGRGSPQPGDDRLLLVD</sequence>
<dbReference type="Proteomes" id="UP000199086">
    <property type="component" value="Unassembled WGS sequence"/>
</dbReference>
<dbReference type="InterPro" id="IPR011042">
    <property type="entry name" value="6-blade_b-propeller_TolB-like"/>
</dbReference>
<dbReference type="STRING" id="1577474.GA0111570_10727"/>
<feature type="region of interest" description="Disordered" evidence="1">
    <location>
        <begin position="16"/>
        <end position="38"/>
    </location>
</feature>
<evidence type="ECO:0000313" key="4">
    <source>
        <dbReference type="Proteomes" id="UP000199086"/>
    </source>
</evidence>
<feature type="domain" description="Glucose/Sorbosone dehydrogenase" evidence="2">
    <location>
        <begin position="52"/>
        <end position="351"/>
    </location>
</feature>
<dbReference type="AlphaFoldDB" id="A0A1G6H6D5"/>
<protein>
    <submittedName>
        <fullName evidence="3">Glucose/arabinose dehydrogenase, beta-propeller fold</fullName>
    </submittedName>
</protein>
<organism evidence="3 4">
    <name type="scientific">Raineyella antarctica</name>
    <dbReference type="NCBI Taxonomy" id="1577474"/>
    <lineage>
        <taxon>Bacteria</taxon>
        <taxon>Bacillati</taxon>
        <taxon>Actinomycetota</taxon>
        <taxon>Actinomycetes</taxon>
        <taxon>Propionibacteriales</taxon>
        <taxon>Propionibacteriaceae</taxon>
        <taxon>Raineyella</taxon>
    </lineage>
</organism>
<dbReference type="PANTHER" id="PTHR19328">
    <property type="entry name" value="HEDGEHOG-INTERACTING PROTEIN"/>
    <property type="match status" value="1"/>
</dbReference>
<evidence type="ECO:0000259" key="2">
    <source>
        <dbReference type="Pfam" id="PF07995"/>
    </source>
</evidence>
<dbReference type="PANTHER" id="PTHR19328:SF13">
    <property type="entry name" value="HIPL1 PROTEIN"/>
    <property type="match status" value="1"/>
</dbReference>
<dbReference type="Pfam" id="PF07995">
    <property type="entry name" value="GSDH"/>
    <property type="match status" value="1"/>
</dbReference>
<dbReference type="EMBL" id="FMYF01000007">
    <property type="protein sequence ID" value="SDB89817.1"/>
    <property type="molecule type" value="Genomic_DNA"/>
</dbReference>
<dbReference type="SUPFAM" id="SSF50952">
    <property type="entry name" value="Soluble quinoprotein glucose dehydrogenase"/>
    <property type="match status" value="1"/>
</dbReference>
<gene>
    <name evidence="3" type="ORF">GA0111570_10727</name>
</gene>
<reference evidence="3 4" key="1">
    <citation type="submission" date="2016-06" db="EMBL/GenBank/DDBJ databases">
        <authorList>
            <person name="Olsen C.W."/>
            <person name="Carey S."/>
            <person name="Hinshaw L."/>
            <person name="Karasin A.I."/>
        </authorList>
    </citation>
    <scope>NUCLEOTIDE SEQUENCE [LARGE SCALE GENOMIC DNA]</scope>
    <source>
        <strain evidence="3 4">LZ-22</strain>
    </source>
</reference>
<evidence type="ECO:0000256" key="1">
    <source>
        <dbReference type="SAM" id="MobiDB-lite"/>
    </source>
</evidence>
<proteinExistence type="predicted"/>
<feature type="region of interest" description="Disordered" evidence="1">
    <location>
        <begin position="343"/>
        <end position="365"/>
    </location>
</feature>
<evidence type="ECO:0000313" key="3">
    <source>
        <dbReference type="EMBL" id="SDB89817.1"/>
    </source>
</evidence>
<dbReference type="InterPro" id="IPR012938">
    <property type="entry name" value="Glc/Sorbosone_DH"/>
</dbReference>
<keyword evidence="4" id="KW-1185">Reference proteome</keyword>
<name>A0A1G6H6D5_9ACTN</name>